<feature type="region of interest" description="Disordered" evidence="4">
    <location>
        <begin position="1"/>
        <end position="57"/>
    </location>
</feature>
<dbReference type="PROSITE" id="PS50982">
    <property type="entry name" value="MBD"/>
    <property type="match status" value="1"/>
</dbReference>
<dbReference type="Pfam" id="PF01429">
    <property type="entry name" value="MBD"/>
    <property type="match status" value="1"/>
</dbReference>
<dbReference type="PANTHER" id="PTHR15074">
    <property type="entry name" value="METHYL-CPG-BINDING PROTEIN"/>
    <property type="match status" value="1"/>
</dbReference>
<feature type="compositionally biased region" description="Basic and acidic residues" evidence="4">
    <location>
        <begin position="289"/>
        <end position="298"/>
    </location>
</feature>
<comment type="subcellular location">
    <subcellularLocation>
        <location evidence="1">Nucleus</location>
    </subcellularLocation>
</comment>
<comment type="caution">
    <text evidence="6">The sequence shown here is derived from an EMBL/GenBank/DDBJ whole genome shotgun (WGS) entry which is preliminary data.</text>
</comment>
<keyword evidence="3" id="KW-0539">Nucleus</keyword>
<feature type="region of interest" description="Disordered" evidence="4">
    <location>
        <begin position="132"/>
        <end position="307"/>
    </location>
</feature>
<dbReference type="EMBL" id="CAUEEQ010019054">
    <property type="protein sequence ID" value="CAJ0941482.1"/>
    <property type="molecule type" value="Genomic_DNA"/>
</dbReference>
<feature type="compositionally biased region" description="Polar residues" evidence="4">
    <location>
        <begin position="268"/>
        <end position="288"/>
    </location>
</feature>
<feature type="domain" description="MBD" evidence="5">
    <location>
        <begin position="48"/>
        <end position="119"/>
    </location>
</feature>
<dbReference type="SUPFAM" id="SSF54171">
    <property type="entry name" value="DNA-binding domain"/>
    <property type="match status" value="1"/>
</dbReference>
<evidence type="ECO:0000256" key="1">
    <source>
        <dbReference type="ARBA" id="ARBA00004123"/>
    </source>
</evidence>
<name>A0ABN9LK23_9NEOB</name>
<dbReference type="Proteomes" id="UP001176940">
    <property type="component" value="Unassembled WGS sequence"/>
</dbReference>
<evidence type="ECO:0000256" key="2">
    <source>
        <dbReference type="ARBA" id="ARBA00022553"/>
    </source>
</evidence>
<dbReference type="PANTHER" id="PTHR15074:SF7">
    <property type="entry name" value="METHYL-CPG-BINDING DOMAIN PROTEIN 4"/>
    <property type="match status" value="1"/>
</dbReference>
<dbReference type="SUPFAM" id="SSF48150">
    <property type="entry name" value="DNA-glycosylase"/>
    <property type="match status" value="1"/>
</dbReference>
<dbReference type="InterPro" id="IPR001739">
    <property type="entry name" value="Methyl_CpG_DNA-bd"/>
</dbReference>
<dbReference type="CDD" id="cd00122">
    <property type="entry name" value="MBD"/>
    <property type="match status" value="1"/>
</dbReference>
<dbReference type="InterPro" id="IPR045138">
    <property type="entry name" value="MeCP2/MBD4"/>
</dbReference>
<evidence type="ECO:0000313" key="7">
    <source>
        <dbReference type="Proteomes" id="UP001176940"/>
    </source>
</evidence>
<feature type="compositionally biased region" description="Basic and acidic residues" evidence="4">
    <location>
        <begin position="9"/>
        <end position="27"/>
    </location>
</feature>
<evidence type="ECO:0000259" key="5">
    <source>
        <dbReference type="PROSITE" id="PS50982"/>
    </source>
</evidence>
<dbReference type="Gene3D" id="3.30.890.10">
    <property type="entry name" value="Methyl-cpg-binding Protein 2, Chain A"/>
    <property type="match status" value="1"/>
</dbReference>
<gene>
    <name evidence="6" type="ORF">RIMI_LOCUS9262714</name>
</gene>
<keyword evidence="2" id="KW-0597">Phosphoprotein</keyword>
<feature type="compositionally biased region" description="Basic residues" evidence="4">
    <location>
        <begin position="182"/>
        <end position="206"/>
    </location>
</feature>
<dbReference type="Gene3D" id="1.10.340.30">
    <property type="entry name" value="Hypothetical protein, domain 2"/>
    <property type="match status" value="1"/>
</dbReference>
<accession>A0ABN9LK23</accession>
<organism evidence="6 7">
    <name type="scientific">Ranitomeya imitator</name>
    <name type="common">mimic poison frog</name>
    <dbReference type="NCBI Taxonomy" id="111125"/>
    <lineage>
        <taxon>Eukaryota</taxon>
        <taxon>Metazoa</taxon>
        <taxon>Chordata</taxon>
        <taxon>Craniata</taxon>
        <taxon>Vertebrata</taxon>
        <taxon>Euteleostomi</taxon>
        <taxon>Amphibia</taxon>
        <taxon>Batrachia</taxon>
        <taxon>Anura</taxon>
        <taxon>Neobatrachia</taxon>
        <taxon>Hyloidea</taxon>
        <taxon>Dendrobatidae</taxon>
        <taxon>Dendrobatinae</taxon>
        <taxon>Ranitomeya</taxon>
    </lineage>
</organism>
<evidence type="ECO:0000256" key="3">
    <source>
        <dbReference type="ARBA" id="ARBA00023242"/>
    </source>
</evidence>
<sequence>MAAPIQDWKAAKDPVESEAKDPVESDVLHSQGAAVNPCTDTELPSDDGDSGPDVLDTIPEGWRKVITQRKSGKTAGKYNVLFVSPQGTKLRSKCALVKYLHVNHIKVKIEDFDFSASPLKQFTKCERQRAAKGNGAAGKDKEEGPAVCDHGTEASYNTRTAQDAEDNNVTVPEIEVNTKKGGDRKRVRSVRRASARQLNRPRKRSASKQEAQIQQNTSNQRVNSRKRSKEHGEDLMNDPQILSPVDSEKMDRSIDRTETGRPEETHDQSVSCALQLPTDTEQEGTASDSHQDNSDSRSHPKITAMDPPRRKAFCKWTPPRSPFNLVQETLFHDPWKLLVATIFLNKTSGKMAVPVLWRFLEKYPTPDVARAADWKEMSELLQPLGLYELRAKTIVRFSDEFLTKKWRYPIELHGIGKYGNDSYRIFCVNEWREVRIPPDPGYNVSIRTVTSIVRPEDHKLNSYHSWLRENKDALGLG</sequence>
<feature type="compositionally biased region" description="Polar residues" evidence="4">
    <location>
        <begin position="208"/>
        <end position="222"/>
    </location>
</feature>
<protein>
    <recommendedName>
        <fullName evidence="5">MBD domain-containing protein</fullName>
    </recommendedName>
</protein>
<evidence type="ECO:0000313" key="6">
    <source>
        <dbReference type="EMBL" id="CAJ0941482.1"/>
    </source>
</evidence>
<keyword evidence="7" id="KW-1185">Reference proteome</keyword>
<dbReference type="InterPro" id="IPR016177">
    <property type="entry name" value="DNA-bd_dom_sf"/>
</dbReference>
<dbReference type="SMART" id="SM00391">
    <property type="entry name" value="MBD"/>
    <property type="match status" value="1"/>
</dbReference>
<reference evidence="6" key="1">
    <citation type="submission" date="2023-07" db="EMBL/GenBank/DDBJ databases">
        <authorList>
            <person name="Stuckert A."/>
        </authorList>
    </citation>
    <scope>NUCLEOTIDE SEQUENCE</scope>
</reference>
<proteinExistence type="predicted"/>
<dbReference type="InterPro" id="IPR011257">
    <property type="entry name" value="DNA_glycosylase"/>
</dbReference>
<evidence type="ECO:0000256" key="4">
    <source>
        <dbReference type="SAM" id="MobiDB-lite"/>
    </source>
</evidence>
<feature type="compositionally biased region" description="Basic and acidic residues" evidence="4">
    <location>
        <begin position="246"/>
        <end position="267"/>
    </location>
</feature>